<feature type="domain" description="RCK N-terminal" evidence="3">
    <location>
        <begin position="105"/>
        <end position="232"/>
    </location>
</feature>
<dbReference type="GO" id="GO:0005886">
    <property type="term" value="C:plasma membrane"/>
    <property type="evidence" value="ECO:0007669"/>
    <property type="project" value="UniProtKB-SubCell"/>
</dbReference>
<dbReference type="InterPro" id="IPR003148">
    <property type="entry name" value="RCK_N"/>
</dbReference>
<dbReference type="GO" id="GO:0006813">
    <property type="term" value="P:potassium ion transport"/>
    <property type="evidence" value="ECO:0007669"/>
    <property type="project" value="InterPro"/>
</dbReference>
<keyword evidence="2" id="KW-0472">Membrane</keyword>
<dbReference type="Pfam" id="PF07885">
    <property type="entry name" value="Ion_trans_2"/>
    <property type="match status" value="1"/>
</dbReference>
<dbReference type="SUPFAM" id="SSF51735">
    <property type="entry name" value="NAD(P)-binding Rossmann-fold domains"/>
    <property type="match status" value="1"/>
</dbReference>
<keyword evidence="2" id="KW-1133">Transmembrane helix</keyword>
<dbReference type="InterPro" id="IPR036291">
    <property type="entry name" value="NAD(P)-bd_dom_sf"/>
</dbReference>
<dbReference type="InterPro" id="IPR013099">
    <property type="entry name" value="K_chnl_dom"/>
</dbReference>
<dbReference type="Proteomes" id="UP000298616">
    <property type="component" value="Chromosome"/>
</dbReference>
<keyword evidence="2" id="KW-0812">Transmembrane</keyword>
<name>A0A4D7JM41_9BACT</name>
<dbReference type="AlphaFoldDB" id="A0A4D7JM41"/>
<evidence type="ECO:0000259" key="3">
    <source>
        <dbReference type="PROSITE" id="PS51201"/>
    </source>
</evidence>
<dbReference type="EMBL" id="CP028923">
    <property type="protein sequence ID" value="QCK16909.1"/>
    <property type="molecule type" value="Genomic_DNA"/>
</dbReference>
<evidence type="ECO:0000256" key="1">
    <source>
        <dbReference type="ARBA" id="ARBA00004651"/>
    </source>
</evidence>
<feature type="transmembrane region" description="Helical" evidence="2">
    <location>
        <begin position="64"/>
        <end position="86"/>
    </location>
</feature>
<protein>
    <submittedName>
        <fullName evidence="4">Ion transport 2 domain protein</fullName>
    </submittedName>
</protein>
<dbReference type="PANTHER" id="PTHR43833:SF9">
    <property type="entry name" value="POTASSIUM CHANNEL PROTEIN YUGO-RELATED"/>
    <property type="match status" value="1"/>
</dbReference>
<feature type="transmembrane region" description="Helical" evidence="2">
    <location>
        <begin position="36"/>
        <end position="52"/>
    </location>
</feature>
<dbReference type="Gene3D" id="1.10.287.70">
    <property type="match status" value="1"/>
</dbReference>
<dbReference type="InterPro" id="IPR050721">
    <property type="entry name" value="Trk_Ktr_HKT_K-transport"/>
</dbReference>
<dbReference type="InterPro" id="IPR036721">
    <property type="entry name" value="RCK_C_sf"/>
</dbReference>
<dbReference type="OrthoDB" id="9799090at2"/>
<dbReference type="SUPFAM" id="SSF116726">
    <property type="entry name" value="TrkA C-terminal domain-like"/>
    <property type="match status" value="1"/>
</dbReference>
<gene>
    <name evidence="4" type="ORF">DCC35_20305</name>
</gene>
<evidence type="ECO:0000256" key="2">
    <source>
        <dbReference type="SAM" id="Phobius"/>
    </source>
</evidence>
<evidence type="ECO:0000313" key="5">
    <source>
        <dbReference type="Proteomes" id="UP000298616"/>
    </source>
</evidence>
<reference evidence="4 5" key="1">
    <citation type="submission" date="2018-04" db="EMBL/GenBank/DDBJ databases">
        <title>Complete genome uncultured novel isolate.</title>
        <authorList>
            <person name="Merlino G."/>
        </authorList>
    </citation>
    <scope>NUCLEOTIDE SEQUENCE [LARGE SCALE GENOMIC DNA]</scope>
    <source>
        <strain evidence="5">R1DC9</strain>
    </source>
</reference>
<sequence length="341" mass="38483">MKRWFYVLLALFIYFIVVGVLTLLESNVDESNIKSFSDALWYSIVTLTTVGYGDLYPVTPLGKIVGLLIIISSVGVLGYVIGEIMAKINDYMEKKKQGYFGTDFTGHYVMIGWNNFGRSVAQQILNTGKKLAIVVDSKEQLDLIKSNFETDKCFVLYSDIQNYDVFKKVNIEKAKSIFVNLSDDTDTLVFILNLKKKYSNLSFIATCKNASLKDTFMSAGVNYVVPQAEVASRLVASYIFEPQVAEYTEDLMSSSKSDLESDIQQYRILDSNEFANKEYLKIFYEIKERFNAVTIGMVSGKDLIKNPDNNHLVKAGDYLILISSGKVKSQLEKFFGVLEGQ</sequence>
<dbReference type="PANTHER" id="PTHR43833">
    <property type="entry name" value="POTASSIUM CHANNEL PROTEIN 2-RELATED-RELATED"/>
    <property type="match status" value="1"/>
</dbReference>
<accession>A0A4D7JM41</accession>
<dbReference type="PROSITE" id="PS51201">
    <property type="entry name" value="RCK_N"/>
    <property type="match status" value="1"/>
</dbReference>
<dbReference type="Pfam" id="PF02254">
    <property type="entry name" value="TrkA_N"/>
    <property type="match status" value="1"/>
</dbReference>
<organism evidence="4 5">
    <name type="scientific">Mangrovivirga cuniculi</name>
    <dbReference type="NCBI Taxonomy" id="2715131"/>
    <lineage>
        <taxon>Bacteria</taxon>
        <taxon>Pseudomonadati</taxon>
        <taxon>Bacteroidota</taxon>
        <taxon>Cytophagia</taxon>
        <taxon>Cytophagales</taxon>
        <taxon>Mangrovivirgaceae</taxon>
        <taxon>Mangrovivirga</taxon>
    </lineage>
</organism>
<dbReference type="SUPFAM" id="SSF81324">
    <property type="entry name" value="Voltage-gated potassium channels"/>
    <property type="match status" value="1"/>
</dbReference>
<dbReference type="KEGG" id="fpf:DCC35_20305"/>
<proteinExistence type="predicted"/>
<evidence type="ECO:0000313" key="4">
    <source>
        <dbReference type="EMBL" id="QCK16909.1"/>
    </source>
</evidence>
<dbReference type="Gene3D" id="3.40.50.720">
    <property type="entry name" value="NAD(P)-binding Rossmann-like Domain"/>
    <property type="match status" value="1"/>
</dbReference>
<feature type="transmembrane region" description="Helical" evidence="2">
    <location>
        <begin position="6"/>
        <end position="24"/>
    </location>
</feature>
<comment type="subcellular location">
    <subcellularLocation>
        <location evidence="1">Cell membrane</location>
        <topology evidence="1">Multi-pass membrane protein</topology>
    </subcellularLocation>
</comment>
<keyword evidence="5" id="KW-1185">Reference proteome</keyword>
<dbReference type="RefSeq" id="WP_137092503.1">
    <property type="nucleotide sequence ID" value="NZ_CP028923.1"/>
</dbReference>